<evidence type="ECO:0000256" key="4">
    <source>
        <dbReference type="ARBA" id="ARBA00022989"/>
    </source>
</evidence>
<evidence type="ECO:0000256" key="2">
    <source>
        <dbReference type="ARBA" id="ARBA00022475"/>
    </source>
</evidence>
<keyword evidence="9" id="KW-1185">Reference proteome</keyword>
<evidence type="ECO:0000313" key="9">
    <source>
        <dbReference type="Proteomes" id="UP000635387"/>
    </source>
</evidence>
<dbReference type="PANTHER" id="PTHR23513:SF6">
    <property type="entry name" value="MAJOR FACILITATOR SUPERFAMILY ASSOCIATED DOMAIN-CONTAINING PROTEIN"/>
    <property type="match status" value="1"/>
</dbReference>
<dbReference type="SUPFAM" id="SSF103473">
    <property type="entry name" value="MFS general substrate transporter"/>
    <property type="match status" value="1"/>
</dbReference>
<feature type="transmembrane region" description="Helical" evidence="7">
    <location>
        <begin position="228"/>
        <end position="249"/>
    </location>
</feature>
<feature type="transmembrane region" description="Helical" evidence="7">
    <location>
        <begin position="80"/>
        <end position="99"/>
    </location>
</feature>
<feature type="transmembrane region" description="Helical" evidence="7">
    <location>
        <begin position="261"/>
        <end position="279"/>
    </location>
</feature>
<evidence type="ECO:0000313" key="8">
    <source>
        <dbReference type="EMBL" id="GHH06436.1"/>
    </source>
</evidence>
<feature type="region of interest" description="Disordered" evidence="6">
    <location>
        <begin position="406"/>
        <end position="466"/>
    </location>
</feature>
<feature type="transmembrane region" description="Helical" evidence="7">
    <location>
        <begin position="354"/>
        <end position="375"/>
    </location>
</feature>
<dbReference type="EMBL" id="BNAY01000001">
    <property type="protein sequence ID" value="GHH06436.1"/>
    <property type="molecule type" value="Genomic_DNA"/>
</dbReference>
<dbReference type="InterPro" id="IPR036259">
    <property type="entry name" value="MFS_trans_sf"/>
</dbReference>
<keyword evidence="2" id="KW-1003">Cell membrane</keyword>
<dbReference type="PANTHER" id="PTHR23513">
    <property type="entry name" value="INTEGRAL MEMBRANE EFFLUX PROTEIN-RELATED"/>
    <property type="match status" value="1"/>
</dbReference>
<sequence length="466" mass="48907">MISRVRGRSLGRRFGWLWAAYAASAFGTRFAFDAFSLIAIVALGAGTTEVSLLASAGLVVGAVVALPLGPWVEFRRKRPVMIAMDLVRCLALLTVPVAYTLGLLGFWQLLAVSVVVAAADITFLAASGAFLKTLLPREDLLVANARFESTTWTATVLGPPLGGFAVGLFGPVITIAADAVSYLLSAAGIRAVGGAEPPPAKPDGPRLTSRDLREGWRFILTHPVLRPLFVNTIVVNGLIMATAPLMAVLMLGQLGFAPWEYAVTFAVPCLGGLIGSRISQNVVARYGRDRVLFVAGWLRVCWPVGLVFIQPGVPGLVLVIVVEFALITCIGVFNPVLATSRLELVPLDRAARTLSAWSIAGKLTTAALTALWGLLAAFTGPRAAVGIAGALMLATPLLLPRKRRTPVPVSAHVDQESVHRPRNPDAGADEGLLRTGSRLPGGDGPRLDRDAGGSGPAGGPAEPHDP</sequence>
<evidence type="ECO:0000256" key="6">
    <source>
        <dbReference type="SAM" id="MobiDB-lite"/>
    </source>
</evidence>
<dbReference type="InterPro" id="IPR011701">
    <property type="entry name" value="MFS"/>
</dbReference>
<gene>
    <name evidence="8" type="ORF">GCM10017790_11760</name>
</gene>
<keyword evidence="5 7" id="KW-0472">Membrane</keyword>
<evidence type="ECO:0000256" key="1">
    <source>
        <dbReference type="ARBA" id="ARBA00004651"/>
    </source>
</evidence>
<feature type="transmembrane region" description="Helical" evidence="7">
    <location>
        <begin position="291"/>
        <end position="309"/>
    </location>
</feature>
<keyword evidence="3 7" id="KW-0812">Transmembrane</keyword>
<proteinExistence type="predicted"/>
<feature type="transmembrane region" description="Helical" evidence="7">
    <location>
        <begin position="50"/>
        <end position="68"/>
    </location>
</feature>
<evidence type="ECO:0000256" key="7">
    <source>
        <dbReference type="SAM" id="Phobius"/>
    </source>
</evidence>
<name>A0ABQ3L6Z5_9PSEU</name>
<feature type="transmembrane region" description="Helical" evidence="7">
    <location>
        <begin position="21"/>
        <end position="44"/>
    </location>
</feature>
<protein>
    <submittedName>
        <fullName evidence="8">MFS transporter</fullName>
    </submittedName>
</protein>
<dbReference type="CDD" id="cd06173">
    <property type="entry name" value="MFS_MefA_like"/>
    <property type="match status" value="1"/>
</dbReference>
<feature type="transmembrane region" description="Helical" evidence="7">
    <location>
        <begin position="315"/>
        <end position="333"/>
    </location>
</feature>
<comment type="subcellular location">
    <subcellularLocation>
        <location evidence="1">Cell membrane</location>
        <topology evidence="1">Multi-pass membrane protein</topology>
    </subcellularLocation>
</comment>
<feature type="transmembrane region" description="Helical" evidence="7">
    <location>
        <begin position="381"/>
        <end position="399"/>
    </location>
</feature>
<dbReference type="Proteomes" id="UP000635387">
    <property type="component" value="Unassembled WGS sequence"/>
</dbReference>
<dbReference type="Pfam" id="PF07690">
    <property type="entry name" value="MFS_1"/>
    <property type="match status" value="1"/>
</dbReference>
<evidence type="ECO:0000256" key="3">
    <source>
        <dbReference type="ARBA" id="ARBA00022692"/>
    </source>
</evidence>
<comment type="caution">
    <text evidence="8">The sequence shown here is derived from an EMBL/GenBank/DDBJ whole genome shotgun (WGS) entry which is preliminary data.</text>
</comment>
<dbReference type="Gene3D" id="1.20.1250.20">
    <property type="entry name" value="MFS general substrate transporter like domains"/>
    <property type="match status" value="1"/>
</dbReference>
<reference evidence="9" key="1">
    <citation type="journal article" date="2019" name="Int. J. Syst. Evol. Microbiol.">
        <title>The Global Catalogue of Microorganisms (GCM) 10K type strain sequencing project: providing services to taxonomists for standard genome sequencing and annotation.</title>
        <authorList>
            <consortium name="The Broad Institute Genomics Platform"/>
            <consortium name="The Broad Institute Genome Sequencing Center for Infectious Disease"/>
            <person name="Wu L."/>
            <person name="Ma J."/>
        </authorList>
    </citation>
    <scope>NUCLEOTIDE SEQUENCE [LARGE SCALE GENOMIC DNA]</scope>
    <source>
        <strain evidence="9">CGMCC 4.7683</strain>
    </source>
</reference>
<organism evidence="8 9">
    <name type="scientific">Amycolatopsis oliviviridis</name>
    <dbReference type="NCBI Taxonomy" id="1471590"/>
    <lineage>
        <taxon>Bacteria</taxon>
        <taxon>Bacillati</taxon>
        <taxon>Actinomycetota</taxon>
        <taxon>Actinomycetes</taxon>
        <taxon>Pseudonocardiales</taxon>
        <taxon>Pseudonocardiaceae</taxon>
        <taxon>Amycolatopsis</taxon>
    </lineage>
</organism>
<accession>A0ABQ3L6Z5</accession>
<feature type="compositionally biased region" description="Basic and acidic residues" evidence="6">
    <location>
        <begin position="413"/>
        <end position="423"/>
    </location>
</feature>
<keyword evidence="4 7" id="KW-1133">Transmembrane helix</keyword>
<evidence type="ECO:0000256" key="5">
    <source>
        <dbReference type="ARBA" id="ARBA00023136"/>
    </source>
</evidence>